<keyword evidence="4" id="KW-0479">Metal-binding</keyword>
<evidence type="ECO:0000256" key="1">
    <source>
        <dbReference type="ARBA" id="ARBA00001412"/>
    </source>
</evidence>
<comment type="similarity">
    <text evidence="2">Belongs to the glycosyl hydrolase 42 family.</text>
</comment>
<dbReference type="InterPro" id="IPR013738">
    <property type="entry name" value="Beta_galactosidase_Trimer"/>
</dbReference>
<keyword evidence="12" id="KW-1185">Reference proteome</keyword>
<evidence type="ECO:0000313" key="11">
    <source>
        <dbReference type="EMBL" id="ANB09958.1"/>
    </source>
</evidence>
<proteinExistence type="inferred from homology"/>
<dbReference type="EMBL" id="CP012949">
    <property type="protein sequence ID" value="ANB09958.1"/>
    <property type="molecule type" value="Genomic_DNA"/>
</dbReference>
<accession>A0ABM6B7K3</accession>
<evidence type="ECO:0000256" key="2">
    <source>
        <dbReference type="ARBA" id="ARBA00005940"/>
    </source>
</evidence>
<gene>
    <name evidence="11" type="ORF">SAM40697_6005</name>
</gene>
<dbReference type="Pfam" id="PF02449">
    <property type="entry name" value="Glyco_hydro_42"/>
    <property type="match status" value="1"/>
</dbReference>
<dbReference type="InterPro" id="IPR017853">
    <property type="entry name" value="GH"/>
</dbReference>
<dbReference type="PANTHER" id="PTHR36447">
    <property type="entry name" value="BETA-GALACTOSIDASE GANA"/>
    <property type="match status" value="1"/>
</dbReference>
<dbReference type="RefSeq" id="WP_063483826.1">
    <property type="nucleotide sequence ID" value="NZ_CP012949.1"/>
</dbReference>
<evidence type="ECO:0000256" key="4">
    <source>
        <dbReference type="ARBA" id="ARBA00022723"/>
    </source>
</evidence>
<evidence type="ECO:0000259" key="9">
    <source>
        <dbReference type="Pfam" id="PF02449"/>
    </source>
</evidence>
<reference evidence="12" key="1">
    <citation type="submission" date="2015-10" db="EMBL/GenBank/DDBJ databases">
        <title>Complete genome sequence of Streptomyces ambofaciens DSM 40697.</title>
        <authorList>
            <person name="Thibessard A."/>
            <person name="Leblond P."/>
        </authorList>
    </citation>
    <scope>NUCLEOTIDE SEQUENCE [LARGE SCALE GENOMIC DNA]</scope>
    <source>
        <strain evidence="12">DSM 40697</strain>
    </source>
</reference>
<keyword evidence="5" id="KW-0378">Hydrolase</keyword>
<dbReference type="Pfam" id="PF08532">
    <property type="entry name" value="Glyco_hydro_42M"/>
    <property type="match status" value="1"/>
</dbReference>
<keyword evidence="7" id="KW-0326">Glycosidase</keyword>
<dbReference type="InterPro" id="IPR013529">
    <property type="entry name" value="Glyco_hydro_42_N"/>
</dbReference>
<feature type="domain" description="Beta-galactosidase trimerisation" evidence="10">
    <location>
        <begin position="389"/>
        <end position="552"/>
    </location>
</feature>
<dbReference type="SUPFAM" id="SSF51445">
    <property type="entry name" value="(Trans)glycosidases"/>
    <property type="match status" value="1"/>
</dbReference>
<keyword evidence="6" id="KW-0862">Zinc</keyword>
<dbReference type="InterPro" id="IPR003476">
    <property type="entry name" value="Glyco_hydro_42"/>
</dbReference>
<evidence type="ECO:0000256" key="3">
    <source>
        <dbReference type="ARBA" id="ARBA00012756"/>
    </source>
</evidence>
<feature type="region of interest" description="Disordered" evidence="8">
    <location>
        <begin position="619"/>
        <end position="644"/>
    </location>
</feature>
<dbReference type="SUPFAM" id="SSF52317">
    <property type="entry name" value="Class I glutamine amidotransferase-like"/>
    <property type="match status" value="1"/>
</dbReference>
<name>A0ABM6B7K3_STRAM</name>
<dbReference type="InterPro" id="IPR029062">
    <property type="entry name" value="Class_I_gatase-like"/>
</dbReference>
<evidence type="ECO:0000256" key="7">
    <source>
        <dbReference type="ARBA" id="ARBA00023295"/>
    </source>
</evidence>
<sequence>MAPVSGGRVTLVDGVPHRDGRPFVSVGVNYHPSATGCDYWREWDGARIDDDFRRMAEVGVDTVRFFVFWADFEPEEGVYDPVMTDRVRELAGTADRHGLSCLPSLLTIWMNGQRFDPPWRDGRDLWRDDGLVERQRAFAHHIATALRDAPNVLAYDLGDEIIHADSASSAALDADEVRAWWGKLASAIRAADPAALVLQANEASAVLGGHAFRPEHARPLDMLGLHGFPVWTPFHIESVAARKATAFVPYLVRRGSAHRPVYVDELGSYGCDEATAAGYLRAAAHSAFAAGAVGTAVWCWQDFTTDRRPYALRPNERRVGLLAADGREKPALAEYRAFARRVTGELAGFRPLPAPVGVFVPEHDPEDGAGYLTPSGSDAPAPFYAHLLLQQAHLPYEFTHRGAELERHALLICPSVRQLSLPDRRRLERYVTSGGVLLYSTGSLLDAAGDEELFGIRIRDFTLAAGTHAGFTWAGDHYPLHWEPGPVPVIDAVGAEVLAAFADGSPALTRHRLGEGTAHYLNAPLEAQLNAPYRLQEASWHRLYAALAEAAGVRAPLTVDDPVVETTVLGRGAERCGVVINHSPEPVRTTVRRPSAGGTPRATEQLWLEPKGVRLLFWRDGAPEQDPSHPSHPSHRERSEERRS</sequence>
<dbReference type="Gene3D" id="3.20.20.80">
    <property type="entry name" value="Glycosidases"/>
    <property type="match status" value="1"/>
</dbReference>
<protein>
    <recommendedName>
        <fullName evidence="3">beta-galactosidase</fullName>
        <ecNumber evidence="3">3.2.1.23</ecNumber>
    </recommendedName>
</protein>
<dbReference type="Proteomes" id="UP000076720">
    <property type="component" value="Chromosome"/>
</dbReference>
<dbReference type="EC" id="3.2.1.23" evidence="3"/>
<feature type="domain" description="Glycoside hydrolase family 42 N-terminal" evidence="9">
    <location>
        <begin position="41"/>
        <end position="95"/>
    </location>
</feature>
<dbReference type="Gene3D" id="3.40.50.880">
    <property type="match status" value="1"/>
</dbReference>
<evidence type="ECO:0000256" key="5">
    <source>
        <dbReference type="ARBA" id="ARBA00022801"/>
    </source>
</evidence>
<organism evidence="11 12">
    <name type="scientific">Streptomyces ambofaciens</name>
    <dbReference type="NCBI Taxonomy" id="1889"/>
    <lineage>
        <taxon>Bacteria</taxon>
        <taxon>Bacillati</taxon>
        <taxon>Actinomycetota</taxon>
        <taxon>Actinomycetes</taxon>
        <taxon>Kitasatosporales</taxon>
        <taxon>Streptomycetaceae</taxon>
        <taxon>Streptomyces</taxon>
    </lineage>
</organism>
<evidence type="ECO:0000313" key="12">
    <source>
        <dbReference type="Proteomes" id="UP000076720"/>
    </source>
</evidence>
<feature type="compositionally biased region" description="Basic and acidic residues" evidence="8">
    <location>
        <begin position="626"/>
        <end position="644"/>
    </location>
</feature>
<reference evidence="11 12" key="2">
    <citation type="journal article" date="2016" name="Genome Announc.">
        <title>Complete Genome Sequence of Streptomyces ambofaciens DSM 40697, a Paradigm for Genome Plasticity Studies.</title>
        <authorList>
            <person name="Thibessard A."/>
            <person name="Leblond P."/>
        </authorList>
    </citation>
    <scope>NUCLEOTIDE SEQUENCE [LARGE SCALE GENOMIC DNA]</scope>
    <source>
        <strain evidence="11 12">DSM 40697</strain>
    </source>
</reference>
<evidence type="ECO:0000256" key="8">
    <source>
        <dbReference type="SAM" id="MobiDB-lite"/>
    </source>
</evidence>
<evidence type="ECO:0000259" key="10">
    <source>
        <dbReference type="Pfam" id="PF08532"/>
    </source>
</evidence>
<dbReference type="CDD" id="cd03143">
    <property type="entry name" value="A4_beta-galactosidase_middle_domain"/>
    <property type="match status" value="1"/>
</dbReference>
<dbReference type="PANTHER" id="PTHR36447:SF2">
    <property type="entry name" value="BETA-GALACTOSIDASE YESZ"/>
    <property type="match status" value="1"/>
</dbReference>
<comment type="catalytic activity">
    <reaction evidence="1">
        <text>Hydrolysis of terminal non-reducing beta-D-galactose residues in beta-D-galactosides.</text>
        <dbReference type="EC" id="3.2.1.23"/>
    </reaction>
</comment>
<evidence type="ECO:0000256" key="6">
    <source>
        <dbReference type="ARBA" id="ARBA00022833"/>
    </source>
</evidence>